<evidence type="ECO:0000259" key="3">
    <source>
        <dbReference type="Pfam" id="PF00501"/>
    </source>
</evidence>
<gene>
    <name evidence="5" type="ORF">FB558_3882</name>
</gene>
<organism evidence="5 6">
    <name type="scientific">Pseudonocardia kunmingensis</name>
    <dbReference type="NCBI Taxonomy" id="630975"/>
    <lineage>
        <taxon>Bacteria</taxon>
        <taxon>Bacillati</taxon>
        <taxon>Actinomycetota</taxon>
        <taxon>Actinomycetes</taxon>
        <taxon>Pseudonocardiales</taxon>
        <taxon>Pseudonocardiaceae</taxon>
        <taxon>Pseudonocardia</taxon>
    </lineage>
</organism>
<name>A0A543DPU2_9PSEU</name>
<evidence type="ECO:0000313" key="5">
    <source>
        <dbReference type="EMBL" id="TQM11323.1"/>
    </source>
</evidence>
<feature type="domain" description="AMP-dependent synthetase/ligase" evidence="3">
    <location>
        <begin position="25"/>
        <end position="377"/>
    </location>
</feature>
<keyword evidence="6" id="KW-1185">Reference proteome</keyword>
<dbReference type="Gene3D" id="3.40.50.12780">
    <property type="entry name" value="N-terminal domain of ligase-like"/>
    <property type="match status" value="1"/>
</dbReference>
<dbReference type="InterPro" id="IPR045851">
    <property type="entry name" value="AMP-bd_C_sf"/>
</dbReference>
<keyword evidence="2 5" id="KW-0436">Ligase</keyword>
<reference evidence="5 6" key="1">
    <citation type="submission" date="2019-06" db="EMBL/GenBank/DDBJ databases">
        <title>Sequencing the genomes of 1000 actinobacteria strains.</title>
        <authorList>
            <person name="Klenk H.-P."/>
        </authorList>
    </citation>
    <scope>NUCLEOTIDE SEQUENCE [LARGE SCALE GENOMIC DNA]</scope>
    <source>
        <strain evidence="5 6">DSM 45301</strain>
    </source>
</reference>
<dbReference type="InterPro" id="IPR000873">
    <property type="entry name" value="AMP-dep_synth/lig_dom"/>
</dbReference>
<dbReference type="Gene3D" id="3.30.300.30">
    <property type="match status" value="1"/>
</dbReference>
<dbReference type="RefSeq" id="WP_211366678.1">
    <property type="nucleotide sequence ID" value="NZ_VFPA01000002.1"/>
</dbReference>
<dbReference type="Pfam" id="PF13193">
    <property type="entry name" value="AMP-binding_C"/>
    <property type="match status" value="1"/>
</dbReference>
<dbReference type="GO" id="GO:0006631">
    <property type="term" value="P:fatty acid metabolic process"/>
    <property type="evidence" value="ECO:0007669"/>
    <property type="project" value="TreeGrafter"/>
</dbReference>
<accession>A0A543DPU2</accession>
<dbReference type="Pfam" id="PF00501">
    <property type="entry name" value="AMP-binding"/>
    <property type="match status" value="1"/>
</dbReference>
<dbReference type="InterPro" id="IPR042099">
    <property type="entry name" value="ANL_N_sf"/>
</dbReference>
<comment type="caution">
    <text evidence="5">The sequence shown here is derived from an EMBL/GenBank/DDBJ whole genome shotgun (WGS) entry which is preliminary data.</text>
</comment>
<evidence type="ECO:0000256" key="1">
    <source>
        <dbReference type="ARBA" id="ARBA00006432"/>
    </source>
</evidence>
<proteinExistence type="inferred from homology"/>
<dbReference type="GO" id="GO:0031956">
    <property type="term" value="F:medium-chain fatty acid-CoA ligase activity"/>
    <property type="evidence" value="ECO:0007669"/>
    <property type="project" value="TreeGrafter"/>
</dbReference>
<dbReference type="EMBL" id="VFPA01000002">
    <property type="protein sequence ID" value="TQM11323.1"/>
    <property type="molecule type" value="Genomic_DNA"/>
</dbReference>
<dbReference type="InterPro" id="IPR025110">
    <property type="entry name" value="AMP-bd_C"/>
</dbReference>
<evidence type="ECO:0000313" key="6">
    <source>
        <dbReference type="Proteomes" id="UP000315677"/>
    </source>
</evidence>
<dbReference type="PANTHER" id="PTHR43201">
    <property type="entry name" value="ACYL-COA SYNTHETASE"/>
    <property type="match status" value="1"/>
</dbReference>
<feature type="domain" description="AMP-binding enzyme C-terminal" evidence="4">
    <location>
        <begin position="428"/>
        <end position="505"/>
    </location>
</feature>
<dbReference type="SUPFAM" id="SSF56801">
    <property type="entry name" value="Acetyl-CoA synthetase-like"/>
    <property type="match status" value="1"/>
</dbReference>
<evidence type="ECO:0000259" key="4">
    <source>
        <dbReference type="Pfam" id="PF13193"/>
    </source>
</evidence>
<dbReference type="Proteomes" id="UP000315677">
    <property type="component" value="Unassembled WGS sequence"/>
</dbReference>
<evidence type="ECO:0000256" key="2">
    <source>
        <dbReference type="ARBA" id="ARBA00022598"/>
    </source>
</evidence>
<dbReference type="AlphaFoldDB" id="A0A543DPU2"/>
<dbReference type="PANTHER" id="PTHR43201:SF5">
    <property type="entry name" value="MEDIUM-CHAIN ACYL-COA LIGASE ACSF2, MITOCHONDRIAL"/>
    <property type="match status" value="1"/>
</dbReference>
<protein>
    <submittedName>
        <fullName evidence="5">Acyl-CoA synthetase (AMP-forming)/AMP-acid ligase II</fullName>
    </submittedName>
</protein>
<comment type="similarity">
    <text evidence="1">Belongs to the ATP-dependent AMP-binding enzyme family.</text>
</comment>
<sequence>MTGEAMTLISEIERGASAHSAVPVVFASTERPASTTLGELVGDAERVAGALQGLGIGPGDVVAVQMPNVYEGAVAQTAVALCGAVLLPIVQIYGPRELGFILRQSGARAIVVPGVWRGRDHAAVVAGLGDLPGLRAVIVADEQVPDGAVAFSDLTGRLAKPYSRPEVRPADRAMLVYTSGTTADPKGVQHSHASLLAEVHSPLMLRDGVGEAKHLAVFPSGHVAGLLGLLRILVHGNETVVLDVWHPARAAALVDEHQVTSGVGAPVHLAGLLDERDRGAVTLESLREFMVGAAGVPPSLVQRADRAGIAAYRCYGSSEHPTISSGATSDPLHKRATTDGRVIGGSEVRLVDDDGVDVASGAEGEIVTRGGELFLGYTDPALDEGSFLPEGWFRTGDIGRFDDEGYLTITDRKKDIIVRGGENISSKEVEDVLAQHPAVAEAIAVGKPDDRYGERVCAVVVLHDPAGSLDLDEVARHFAEAGVARQKTPEHLVVLDELPRTAAGKVQKYVLRERVRG</sequence>